<evidence type="ECO:0000256" key="2">
    <source>
        <dbReference type="ARBA" id="ARBA00023002"/>
    </source>
</evidence>
<dbReference type="Pfam" id="PF13561">
    <property type="entry name" value="adh_short_C2"/>
    <property type="match status" value="1"/>
</dbReference>
<protein>
    <submittedName>
        <fullName evidence="3">Unannotated protein</fullName>
    </submittedName>
</protein>
<accession>A0A6J6I0E6</accession>
<organism evidence="3">
    <name type="scientific">freshwater metagenome</name>
    <dbReference type="NCBI Taxonomy" id="449393"/>
    <lineage>
        <taxon>unclassified sequences</taxon>
        <taxon>metagenomes</taxon>
        <taxon>ecological metagenomes</taxon>
    </lineage>
</organism>
<dbReference type="AlphaFoldDB" id="A0A6J6I0E6"/>
<sequence>MPERELSVIGGQCEAKAVRSREDGAMTSEEVSSPPPIDNWNRLLDGRVAVVTGGAGGIGGAVSSLFAQHGAHVEFIDIDAEAAHAKEAEILAAGGSARAHVADVRDAAEVARVAADVLGAHPYVSVLVNNVGDYRPLVRFRESTPESWKEMYDINLFHIFAVTHAFLNPMIEGGGGSIVNIHSVEGMRGYPGEPVYGSMKAAAAAFTTDLAAGMGRHGIRVNGIGPDLTQTAQVDYIGTSVGSEHLWEAWAPVGRVGWPEDQARVALFLASDLSSFVTGHNVPVDGGTKAGGGWFWSPTAGRFVNRPKGL</sequence>
<evidence type="ECO:0000313" key="3">
    <source>
        <dbReference type="EMBL" id="CAB4618960.1"/>
    </source>
</evidence>
<keyword evidence="2" id="KW-0560">Oxidoreductase</keyword>
<evidence type="ECO:0000256" key="1">
    <source>
        <dbReference type="ARBA" id="ARBA00006484"/>
    </source>
</evidence>
<gene>
    <name evidence="3" type="ORF">UFOPK1835_01614</name>
</gene>
<dbReference type="SUPFAM" id="SSF51735">
    <property type="entry name" value="NAD(P)-binding Rossmann-fold domains"/>
    <property type="match status" value="1"/>
</dbReference>
<dbReference type="GO" id="GO:0016616">
    <property type="term" value="F:oxidoreductase activity, acting on the CH-OH group of donors, NAD or NADP as acceptor"/>
    <property type="evidence" value="ECO:0007669"/>
    <property type="project" value="TreeGrafter"/>
</dbReference>
<dbReference type="PANTHER" id="PTHR42760">
    <property type="entry name" value="SHORT-CHAIN DEHYDROGENASES/REDUCTASES FAMILY MEMBER"/>
    <property type="match status" value="1"/>
</dbReference>
<dbReference type="InterPro" id="IPR002347">
    <property type="entry name" value="SDR_fam"/>
</dbReference>
<comment type="similarity">
    <text evidence="1">Belongs to the short-chain dehydrogenases/reductases (SDR) family.</text>
</comment>
<dbReference type="CDD" id="cd05233">
    <property type="entry name" value="SDR_c"/>
    <property type="match status" value="1"/>
</dbReference>
<proteinExistence type="inferred from homology"/>
<dbReference type="InterPro" id="IPR036291">
    <property type="entry name" value="NAD(P)-bd_dom_sf"/>
</dbReference>
<dbReference type="PRINTS" id="PR00080">
    <property type="entry name" value="SDRFAMILY"/>
</dbReference>
<dbReference type="PRINTS" id="PR00081">
    <property type="entry name" value="GDHRDH"/>
</dbReference>
<dbReference type="FunFam" id="3.40.50.720:FF:000084">
    <property type="entry name" value="Short-chain dehydrogenase reductase"/>
    <property type="match status" value="1"/>
</dbReference>
<name>A0A6J6I0E6_9ZZZZ</name>
<reference evidence="3" key="1">
    <citation type="submission" date="2020-05" db="EMBL/GenBank/DDBJ databases">
        <authorList>
            <person name="Chiriac C."/>
            <person name="Salcher M."/>
            <person name="Ghai R."/>
            <person name="Kavagutti S V."/>
        </authorList>
    </citation>
    <scope>NUCLEOTIDE SEQUENCE</scope>
</reference>
<dbReference type="Gene3D" id="3.40.50.720">
    <property type="entry name" value="NAD(P)-binding Rossmann-like Domain"/>
    <property type="match status" value="1"/>
</dbReference>
<dbReference type="PANTHER" id="PTHR42760:SF133">
    <property type="entry name" value="3-OXOACYL-[ACYL-CARRIER-PROTEIN] REDUCTASE"/>
    <property type="match status" value="1"/>
</dbReference>
<dbReference type="EMBL" id="CAEZUP010000083">
    <property type="protein sequence ID" value="CAB4618960.1"/>
    <property type="molecule type" value="Genomic_DNA"/>
</dbReference>